<feature type="transmembrane region" description="Helical" evidence="2">
    <location>
        <begin position="103"/>
        <end position="124"/>
    </location>
</feature>
<evidence type="ECO:0000313" key="4">
    <source>
        <dbReference type="EMBL" id="MDO3639956.1"/>
    </source>
</evidence>
<dbReference type="RefSeq" id="WP_302916910.1">
    <property type="nucleotide sequence ID" value="NZ_JAUMSQ010000424.1"/>
</dbReference>
<proteinExistence type="predicted"/>
<evidence type="ECO:0000259" key="3">
    <source>
        <dbReference type="Pfam" id="PF13559"/>
    </source>
</evidence>
<keyword evidence="5" id="KW-1185">Reference proteome</keyword>
<feature type="transmembrane region" description="Helical" evidence="2">
    <location>
        <begin position="7"/>
        <end position="29"/>
    </location>
</feature>
<dbReference type="Proteomes" id="UP001168823">
    <property type="component" value="Unassembled WGS sequence"/>
</dbReference>
<dbReference type="EMBL" id="JAUMSQ010000424">
    <property type="protein sequence ID" value="MDO3639956.1"/>
    <property type="molecule type" value="Genomic_DNA"/>
</dbReference>
<feature type="transmembrane region" description="Helical" evidence="2">
    <location>
        <begin position="49"/>
        <end position="73"/>
    </location>
</feature>
<keyword evidence="2" id="KW-1133">Transmembrane helix</keyword>
<dbReference type="Pfam" id="PF13559">
    <property type="entry name" value="DUF4129"/>
    <property type="match status" value="1"/>
</dbReference>
<feature type="region of interest" description="Disordered" evidence="1">
    <location>
        <begin position="135"/>
        <end position="163"/>
    </location>
</feature>
<keyword evidence="2" id="KW-0472">Membrane</keyword>
<evidence type="ECO:0000313" key="5">
    <source>
        <dbReference type="Proteomes" id="UP001168823"/>
    </source>
</evidence>
<evidence type="ECO:0000256" key="1">
    <source>
        <dbReference type="SAM" id="MobiDB-lite"/>
    </source>
</evidence>
<organism evidence="4 5">
    <name type="scientific">Mycolicibacterium arseniciresistens</name>
    <dbReference type="NCBI Taxonomy" id="3062257"/>
    <lineage>
        <taxon>Bacteria</taxon>
        <taxon>Bacillati</taxon>
        <taxon>Actinomycetota</taxon>
        <taxon>Actinomycetes</taxon>
        <taxon>Mycobacteriales</taxon>
        <taxon>Mycobacteriaceae</taxon>
        <taxon>Mycolicibacterium</taxon>
    </lineage>
</organism>
<feature type="transmembrane region" description="Helical" evidence="2">
    <location>
        <begin position="166"/>
        <end position="187"/>
    </location>
</feature>
<gene>
    <name evidence="4" type="ORF">Q2100_29725</name>
</gene>
<keyword evidence="2" id="KW-0812">Transmembrane</keyword>
<reference evidence="4" key="1">
    <citation type="submission" date="2023-07" db="EMBL/GenBank/DDBJ databases">
        <title>Mycolicibacterium sp. nov., a novel bacterial species.</title>
        <authorList>
            <person name="Cao Y."/>
        </authorList>
    </citation>
    <scope>NUCLEOTIDE SEQUENCE</scope>
    <source>
        <strain evidence="4">KC 300</strain>
    </source>
</reference>
<feature type="region of interest" description="Disordered" evidence="1">
    <location>
        <begin position="194"/>
        <end position="214"/>
    </location>
</feature>
<sequence length="320" mass="33500">MPGDDKAVARTVAVTVLVMLATVALRGYLPGVQRSEAEAEAVDPESTTGGPGTLVAVIAMLAVSMAVIAIAIANQARRPAAAAYPVEAPRDARGERGRPPWRLLAIVGAGLLLWLLVVLLLMRWGNQLAVDDVPVPSDAESAPPLDAPPAEAPEPPDGEDQPAGNVFGYLMAATIALFVLSFAATVVGRRKAGAVGSSPPSAVAPPEPAPAGPDLARAAELGLAEIGDHSRDPREAIIACYVAMERELEKSPGTIPQASDTPSEVLARAVRGRVLRADSATELVDLFEEARFSPHEMGERHRADAVRALRLVRDELEAAR</sequence>
<dbReference type="InterPro" id="IPR025403">
    <property type="entry name" value="TgpA-like_C"/>
</dbReference>
<accession>A0ABT8US10</accession>
<feature type="compositionally biased region" description="Pro residues" evidence="1">
    <location>
        <begin position="202"/>
        <end position="211"/>
    </location>
</feature>
<comment type="caution">
    <text evidence="4">The sequence shown here is derived from an EMBL/GenBank/DDBJ whole genome shotgun (WGS) entry which is preliminary data.</text>
</comment>
<name>A0ABT8US10_9MYCO</name>
<feature type="domain" description="Protein-glutamine gamma-glutamyltransferase-like C-terminal" evidence="3">
    <location>
        <begin position="240"/>
        <end position="310"/>
    </location>
</feature>
<evidence type="ECO:0000256" key="2">
    <source>
        <dbReference type="SAM" id="Phobius"/>
    </source>
</evidence>
<protein>
    <submittedName>
        <fullName evidence="4">DUF4129 domain-containing protein</fullName>
    </submittedName>
</protein>